<evidence type="ECO:0000313" key="3">
    <source>
        <dbReference type="Proteomes" id="UP000244900"/>
    </source>
</evidence>
<keyword evidence="2" id="KW-0378">Hydrolase</keyword>
<dbReference type="Pfam" id="PF00561">
    <property type="entry name" value="Abhydrolase_1"/>
    <property type="match status" value="1"/>
</dbReference>
<dbReference type="OrthoDB" id="5431692at2"/>
<dbReference type="AlphaFoldDB" id="A0A2S1T179"/>
<dbReference type="InterPro" id="IPR029058">
    <property type="entry name" value="AB_hydrolase_fold"/>
</dbReference>
<sequence length="312" mass="34510">MQILRTPDERFRDLPDYPFEPSYVEVAAGDGSDGTLRAHYVDEGDGGSGETVLLMHGEPSWSYLYRHMIPVLAGAGHRCVAPDLIGFGRSDKPAARSDYTYQRHVDWMREALFDRLDLSRITLVCQDWGGLIGLRLVAEHPDRFARVVVANTFLPTGDEEPGKAFLDWREFSQTAPDLRVGDIVDLGCRSDLSREVKAAYDAPFPDDSFKAGARQFPMLVPVSSDDPAGGPNREAWRVLGRFDKPFLCAFGDEDPITRGLDRIFRERVPGTRGQDHVTVTGGGHFLQEDRGRELAATVNRFIGSGTGPDGGL</sequence>
<evidence type="ECO:0000313" key="2">
    <source>
        <dbReference type="EMBL" id="AWI32425.1"/>
    </source>
</evidence>
<protein>
    <submittedName>
        <fullName evidence="2">Haloalkane dehalogenase</fullName>
        <ecNumber evidence="2">3.8.1.5</ecNumber>
    </submittedName>
</protein>
<dbReference type="NCBIfam" id="NF002043">
    <property type="entry name" value="PRK00870.1"/>
    <property type="match status" value="1"/>
</dbReference>
<dbReference type="KEGG" id="stir:DDW44_29210"/>
<dbReference type="PANTHER" id="PTHR43798">
    <property type="entry name" value="MONOACYLGLYCEROL LIPASE"/>
    <property type="match status" value="1"/>
</dbReference>
<dbReference type="PRINTS" id="PR00412">
    <property type="entry name" value="EPOXHYDRLASE"/>
</dbReference>
<gene>
    <name evidence="2" type="ORF">DDW44_29210</name>
</gene>
<keyword evidence="3" id="KW-1185">Reference proteome</keyword>
<evidence type="ECO:0000259" key="1">
    <source>
        <dbReference type="Pfam" id="PF00561"/>
    </source>
</evidence>
<dbReference type="InterPro" id="IPR000073">
    <property type="entry name" value="AB_hydrolase_1"/>
</dbReference>
<dbReference type="Proteomes" id="UP000244900">
    <property type="component" value="Chromosome"/>
</dbReference>
<dbReference type="EC" id="3.8.1.5" evidence="2"/>
<name>A0A2S1T179_9ACTN</name>
<dbReference type="InterPro" id="IPR000639">
    <property type="entry name" value="Epox_hydrolase-like"/>
</dbReference>
<dbReference type="PRINTS" id="PR00111">
    <property type="entry name" value="ABHYDROLASE"/>
</dbReference>
<dbReference type="EMBL" id="CP029188">
    <property type="protein sequence ID" value="AWI32425.1"/>
    <property type="molecule type" value="Genomic_DNA"/>
</dbReference>
<dbReference type="SUPFAM" id="SSF53474">
    <property type="entry name" value="alpha/beta-Hydrolases"/>
    <property type="match status" value="1"/>
</dbReference>
<dbReference type="GO" id="GO:0018786">
    <property type="term" value="F:haloalkane dehalogenase activity"/>
    <property type="evidence" value="ECO:0007669"/>
    <property type="project" value="UniProtKB-EC"/>
</dbReference>
<dbReference type="InterPro" id="IPR050266">
    <property type="entry name" value="AB_hydrolase_sf"/>
</dbReference>
<organism evidence="2 3">
    <name type="scientific">Streptomyces tirandamycinicus</name>
    <dbReference type="NCBI Taxonomy" id="2174846"/>
    <lineage>
        <taxon>Bacteria</taxon>
        <taxon>Bacillati</taxon>
        <taxon>Actinomycetota</taxon>
        <taxon>Actinomycetes</taxon>
        <taxon>Kitasatosporales</taxon>
        <taxon>Streptomycetaceae</taxon>
        <taxon>Streptomyces</taxon>
    </lineage>
</organism>
<dbReference type="Gene3D" id="3.40.50.1820">
    <property type="entry name" value="alpha/beta hydrolase"/>
    <property type="match status" value="1"/>
</dbReference>
<accession>A0A2S1T179</accession>
<reference evidence="2 3" key="1">
    <citation type="submission" date="2018-05" db="EMBL/GenBank/DDBJ databases">
        <title>Complete genome sequence of sponge-derived Streptomyces sp. HNM0039.</title>
        <authorList>
            <person name="Huang X."/>
            <person name="Zhou S."/>
        </authorList>
    </citation>
    <scope>NUCLEOTIDE SEQUENCE [LARGE SCALE GENOMIC DNA]</scope>
    <source>
        <strain evidence="2 3">HNM0039</strain>
    </source>
</reference>
<dbReference type="RefSeq" id="WP_108908355.1">
    <property type="nucleotide sequence ID" value="NZ_CP029188.1"/>
</dbReference>
<dbReference type="GO" id="GO:0016020">
    <property type="term" value="C:membrane"/>
    <property type="evidence" value="ECO:0007669"/>
    <property type="project" value="TreeGrafter"/>
</dbReference>
<feature type="domain" description="AB hydrolase-1" evidence="1">
    <location>
        <begin position="51"/>
        <end position="289"/>
    </location>
</feature>
<dbReference type="PANTHER" id="PTHR43798:SF24">
    <property type="entry name" value="CIS-3-ALKYL-4-ALKYLOXETAN-2-ONE DECARBOXYLASE"/>
    <property type="match status" value="1"/>
</dbReference>
<proteinExistence type="predicted"/>